<sequence>MKLSGNTIFITGGTSGIGLGLALALQQRGNQVIVAGRRRERLAQISAQHPGIATVELDVTRPESIQAAARDVLARFPALNVVINNAGVMPFDSAGSGALDDAGAVHLLETNVLGPVRVSAAFIEHLKRQPEAYLINNSSILAFLPLASNALYSATKAAIHSYTLSQRFLLRKTSVKVLEIAPPWVDTDLIHKSGDPRAMPLDDFIAQTVERLGSDDIEVLVDSVKAIRDNPGSGEHALIDQFNEVMEREPIPVA</sequence>
<protein>
    <submittedName>
        <fullName evidence="5">Short-chain dehydrogenase</fullName>
    </submittedName>
</protein>
<evidence type="ECO:0000313" key="5">
    <source>
        <dbReference type="EMBL" id="PZP27920.1"/>
    </source>
</evidence>
<dbReference type="InterPro" id="IPR002347">
    <property type="entry name" value="SDR_fam"/>
</dbReference>
<evidence type="ECO:0000313" key="6">
    <source>
        <dbReference type="Proteomes" id="UP000249633"/>
    </source>
</evidence>
<dbReference type="InterPro" id="IPR057326">
    <property type="entry name" value="KR_dom"/>
</dbReference>
<dbReference type="Pfam" id="PF00106">
    <property type="entry name" value="adh_short"/>
    <property type="match status" value="1"/>
</dbReference>
<dbReference type="Gene3D" id="3.40.50.720">
    <property type="entry name" value="NAD(P)-binding Rossmann-like Domain"/>
    <property type="match status" value="1"/>
</dbReference>
<dbReference type="InterPro" id="IPR036291">
    <property type="entry name" value="NAD(P)-bd_dom_sf"/>
</dbReference>
<evidence type="ECO:0000256" key="3">
    <source>
        <dbReference type="RuleBase" id="RU000363"/>
    </source>
</evidence>
<dbReference type="PRINTS" id="PR00080">
    <property type="entry name" value="SDRFAMILY"/>
</dbReference>
<dbReference type="PROSITE" id="PS00061">
    <property type="entry name" value="ADH_SHORT"/>
    <property type="match status" value="1"/>
</dbReference>
<keyword evidence="2" id="KW-0560">Oxidoreductase</keyword>
<comment type="caution">
    <text evidence="5">The sequence shown here is derived from an EMBL/GenBank/DDBJ whole genome shotgun (WGS) entry which is preliminary data.</text>
</comment>
<gene>
    <name evidence="5" type="ORF">DI603_20720</name>
</gene>
<dbReference type="PANTHER" id="PTHR44169:SF6">
    <property type="entry name" value="NADPH-DEPENDENT 1-ACYLDIHYDROXYACETONE PHOSPHATE REDUCTASE"/>
    <property type="match status" value="1"/>
</dbReference>
<dbReference type="PRINTS" id="PR00081">
    <property type="entry name" value="GDHRDH"/>
</dbReference>
<name>A0A2W5DHT2_9BURK</name>
<dbReference type="EMBL" id="QFOD01000026">
    <property type="protein sequence ID" value="PZP27920.1"/>
    <property type="molecule type" value="Genomic_DNA"/>
</dbReference>
<dbReference type="AlphaFoldDB" id="A0A2W5DHT2"/>
<comment type="similarity">
    <text evidence="1 3">Belongs to the short-chain dehydrogenases/reductases (SDR) family.</text>
</comment>
<accession>A0A2W5DHT2</accession>
<organism evidence="5 6">
    <name type="scientific">Roseateles depolymerans</name>
    <dbReference type="NCBI Taxonomy" id="76731"/>
    <lineage>
        <taxon>Bacteria</taxon>
        <taxon>Pseudomonadati</taxon>
        <taxon>Pseudomonadota</taxon>
        <taxon>Betaproteobacteria</taxon>
        <taxon>Burkholderiales</taxon>
        <taxon>Sphaerotilaceae</taxon>
        <taxon>Roseateles</taxon>
    </lineage>
</organism>
<dbReference type="Proteomes" id="UP000249633">
    <property type="component" value="Unassembled WGS sequence"/>
</dbReference>
<evidence type="ECO:0000256" key="1">
    <source>
        <dbReference type="ARBA" id="ARBA00006484"/>
    </source>
</evidence>
<evidence type="ECO:0000256" key="2">
    <source>
        <dbReference type="ARBA" id="ARBA00023002"/>
    </source>
</evidence>
<dbReference type="InterPro" id="IPR020904">
    <property type="entry name" value="Sc_DH/Rdtase_CS"/>
</dbReference>
<proteinExistence type="inferred from homology"/>
<feature type="domain" description="Ketoreductase" evidence="4">
    <location>
        <begin position="6"/>
        <end position="187"/>
    </location>
</feature>
<dbReference type="GO" id="GO:0016491">
    <property type="term" value="F:oxidoreductase activity"/>
    <property type="evidence" value="ECO:0007669"/>
    <property type="project" value="UniProtKB-KW"/>
</dbReference>
<dbReference type="PANTHER" id="PTHR44169">
    <property type="entry name" value="NADPH-DEPENDENT 1-ACYLDIHYDROXYACETONE PHOSPHATE REDUCTASE"/>
    <property type="match status" value="1"/>
</dbReference>
<reference evidence="5 6" key="1">
    <citation type="submission" date="2017-08" db="EMBL/GenBank/DDBJ databases">
        <title>Infants hospitalized years apart are colonized by the same room-sourced microbial strains.</title>
        <authorList>
            <person name="Brooks B."/>
            <person name="Olm M.R."/>
            <person name="Firek B.A."/>
            <person name="Baker R."/>
            <person name="Thomas B.C."/>
            <person name="Morowitz M.J."/>
            <person name="Banfield J.F."/>
        </authorList>
    </citation>
    <scope>NUCLEOTIDE SEQUENCE [LARGE SCALE GENOMIC DNA]</scope>
    <source>
        <strain evidence="5">S2_012_000_R2_81</strain>
    </source>
</reference>
<dbReference type="SMART" id="SM00822">
    <property type="entry name" value="PKS_KR"/>
    <property type="match status" value="1"/>
</dbReference>
<dbReference type="SUPFAM" id="SSF51735">
    <property type="entry name" value="NAD(P)-binding Rossmann-fold domains"/>
    <property type="match status" value="1"/>
</dbReference>
<evidence type="ECO:0000259" key="4">
    <source>
        <dbReference type="SMART" id="SM00822"/>
    </source>
</evidence>